<proteinExistence type="predicted"/>
<evidence type="ECO:0000313" key="1">
    <source>
        <dbReference type="EMBL" id="KAF8421914.1"/>
    </source>
</evidence>
<comment type="caution">
    <text evidence="1">The sequence shown here is derived from an EMBL/GenBank/DDBJ whole genome shotgun (WGS) entry which is preliminary data.</text>
</comment>
<reference evidence="1" key="1">
    <citation type="submission" date="2019-10" db="EMBL/GenBank/DDBJ databases">
        <authorList>
            <consortium name="DOE Joint Genome Institute"/>
            <person name="Kuo A."/>
            <person name="Miyauchi S."/>
            <person name="Kiss E."/>
            <person name="Drula E."/>
            <person name="Kohler A."/>
            <person name="Sanchez-Garcia M."/>
            <person name="Andreopoulos B."/>
            <person name="Barry K.W."/>
            <person name="Bonito G."/>
            <person name="Buee M."/>
            <person name="Carver A."/>
            <person name="Chen C."/>
            <person name="Cichocki N."/>
            <person name="Clum A."/>
            <person name="Culley D."/>
            <person name="Crous P.W."/>
            <person name="Fauchery L."/>
            <person name="Girlanda M."/>
            <person name="Hayes R."/>
            <person name="Keri Z."/>
            <person name="LaButti K."/>
            <person name="Lipzen A."/>
            <person name="Lombard V."/>
            <person name="Magnuson J."/>
            <person name="Maillard F."/>
            <person name="Morin E."/>
            <person name="Murat C."/>
            <person name="Nolan M."/>
            <person name="Ohm R."/>
            <person name="Pangilinan J."/>
            <person name="Pereira M."/>
            <person name="Perotto S."/>
            <person name="Peter M."/>
            <person name="Riley R."/>
            <person name="Sitrit Y."/>
            <person name="Stielow B."/>
            <person name="Szollosi G."/>
            <person name="Zifcakova L."/>
            <person name="Stursova M."/>
            <person name="Spatafora J.W."/>
            <person name="Tedersoo L."/>
            <person name="Vaario L.-M."/>
            <person name="Yamada A."/>
            <person name="Yan M."/>
            <person name="Wang P."/>
            <person name="Xu J."/>
            <person name="Bruns T."/>
            <person name="Baldrian P."/>
            <person name="Vilgalys R."/>
            <person name="Henrissat B."/>
            <person name="Grigoriev I.V."/>
            <person name="Hibbett D."/>
            <person name="Nagy L.G."/>
            <person name="Martin F.M."/>
        </authorList>
    </citation>
    <scope>NUCLEOTIDE SEQUENCE</scope>
    <source>
        <strain evidence="1">BED1</strain>
    </source>
</reference>
<dbReference type="EMBL" id="WHUW01000133">
    <property type="protein sequence ID" value="KAF8421914.1"/>
    <property type="molecule type" value="Genomic_DNA"/>
</dbReference>
<reference evidence="1" key="2">
    <citation type="journal article" date="2020" name="Nat. Commun.">
        <title>Large-scale genome sequencing of mycorrhizal fungi provides insights into the early evolution of symbiotic traits.</title>
        <authorList>
            <person name="Miyauchi S."/>
            <person name="Kiss E."/>
            <person name="Kuo A."/>
            <person name="Drula E."/>
            <person name="Kohler A."/>
            <person name="Sanchez-Garcia M."/>
            <person name="Morin E."/>
            <person name="Andreopoulos B."/>
            <person name="Barry K.W."/>
            <person name="Bonito G."/>
            <person name="Buee M."/>
            <person name="Carver A."/>
            <person name="Chen C."/>
            <person name="Cichocki N."/>
            <person name="Clum A."/>
            <person name="Culley D."/>
            <person name="Crous P.W."/>
            <person name="Fauchery L."/>
            <person name="Girlanda M."/>
            <person name="Hayes R.D."/>
            <person name="Keri Z."/>
            <person name="LaButti K."/>
            <person name="Lipzen A."/>
            <person name="Lombard V."/>
            <person name="Magnuson J."/>
            <person name="Maillard F."/>
            <person name="Murat C."/>
            <person name="Nolan M."/>
            <person name="Ohm R.A."/>
            <person name="Pangilinan J."/>
            <person name="Pereira M.F."/>
            <person name="Perotto S."/>
            <person name="Peter M."/>
            <person name="Pfister S."/>
            <person name="Riley R."/>
            <person name="Sitrit Y."/>
            <person name="Stielow J.B."/>
            <person name="Szollosi G."/>
            <person name="Zifcakova L."/>
            <person name="Stursova M."/>
            <person name="Spatafora J.W."/>
            <person name="Tedersoo L."/>
            <person name="Vaario L.M."/>
            <person name="Yamada A."/>
            <person name="Yan M."/>
            <person name="Wang P."/>
            <person name="Xu J."/>
            <person name="Bruns T."/>
            <person name="Baldrian P."/>
            <person name="Vilgalys R."/>
            <person name="Dunand C."/>
            <person name="Henrissat B."/>
            <person name="Grigoriev I.V."/>
            <person name="Hibbett D."/>
            <person name="Nagy L.G."/>
            <person name="Martin F.M."/>
        </authorList>
    </citation>
    <scope>NUCLEOTIDE SEQUENCE</scope>
    <source>
        <strain evidence="1">BED1</strain>
    </source>
</reference>
<sequence>MLLSLFVSWSDAAAMVTKKIRLLERWTELTSLFASGTRASRATSVERKESGCYSLKRSCLIWQRRFFPALEPRPLAGVSHTRAKNRKKPTNAIWTIARTLQVTSWVRWSFGLVGRKCCPL</sequence>
<dbReference type="Proteomes" id="UP001194468">
    <property type="component" value="Unassembled WGS sequence"/>
</dbReference>
<protein>
    <submittedName>
        <fullName evidence="1">Uncharacterized protein</fullName>
    </submittedName>
</protein>
<name>A0AAD4BDR6_BOLED</name>
<evidence type="ECO:0000313" key="2">
    <source>
        <dbReference type="Proteomes" id="UP001194468"/>
    </source>
</evidence>
<organism evidence="1 2">
    <name type="scientific">Boletus edulis BED1</name>
    <dbReference type="NCBI Taxonomy" id="1328754"/>
    <lineage>
        <taxon>Eukaryota</taxon>
        <taxon>Fungi</taxon>
        <taxon>Dikarya</taxon>
        <taxon>Basidiomycota</taxon>
        <taxon>Agaricomycotina</taxon>
        <taxon>Agaricomycetes</taxon>
        <taxon>Agaricomycetidae</taxon>
        <taxon>Boletales</taxon>
        <taxon>Boletineae</taxon>
        <taxon>Boletaceae</taxon>
        <taxon>Boletoideae</taxon>
        <taxon>Boletus</taxon>
    </lineage>
</organism>
<gene>
    <name evidence="1" type="ORF">L210DRAFT_2204191</name>
</gene>
<accession>A0AAD4BDR6</accession>
<keyword evidence="2" id="KW-1185">Reference proteome</keyword>
<dbReference type="AlphaFoldDB" id="A0AAD4BDR6"/>